<gene>
    <name evidence="2" type="ORF">SAMN02745910_01119</name>
</gene>
<dbReference type="InterPro" id="IPR016181">
    <property type="entry name" value="Acyl_CoA_acyltransferase"/>
</dbReference>
<evidence type="ECO:0000313" key="3">
    <source>
        <dbReference type="Proteomes" id="UP000182762"/>
    </source>
</evidence>
<evidence type="ECO:0000259" key="1">
    <source>
        <dbReference type="PROSITE" id="PS51186"/>
    </source>
</evidence>
<dbReference type="GeneID" id="93709851"/>
<feature type="domain" description="N-acetyltransferase" evidence="1">
    <location>
        <begin position="1"/>
        <end position="146"/>
    </location>
</feature>
<dbReference type="InterPro" id="IPR025559">
    <property type="entry name" value="Eis_dom"/>
</dbReference>
<dbReference type="RefSeq" id="WP_061803567.1">
    <property type="nucleotide sequence ID" value="NZ_FOXX01000002.1"/>
</dbReference>
<dbReference type="InterPro" id="IPR000182">
    <property type="entry name" value="GNAT_dom"/>
</dbReference>
<proteinExistence type="predicted"/>
<dbReference type="Pfam" id="PF13527">
    <property type="entry name" value="Acetyltransf_9"/>
    <property type="match status" value="1"/>
</dbReference>
<dbReference type="Gene3D" id="3.40.630.30">
    <property type="match status" value="2"/>
</dbReference>
<organism evidence="2 3">
    <name type="scientific">Priestia endophytica DSM 13796</name>
    <dbReference type="NCBI Taxonomy" id="1121089"/>
    <lineage>
        <taxon>Bacteria</taxon>
        <taxon>Bacillati</taxon>
        <taxon>Bacillota</taxon>
        <taxon>Bacilli</taxon>
        <taxon>Bacillales</taxon>
        <taxon>Bacillaceae</taxon>
        <taxon>Priestia</taxon>
    </lineage>
</organism>
<dbReference type="SUPFAM" id="SSF55718">
    <property type="entry name" value="SCP-like"/>
    <property type="match status" value="1"/>
</dbReference>
<comment type="caution">
    <text evidence="2">The sequence shown here is derived from an EMBL/GenBank/DDBJ whole genome shotgun (WGS) entry which is preliminary data.</text>
</comment>
<dbReference type="InterPro" id="IPR051554">
    <property type="entry name" value="Acetyltransferase_Eis"/>
</dbReference>
<dbReference type="PANTHER" id="PTHR37817:SF1">
    <property type="entry name" value="N-ACETYLTRANSFERASE EIS"/>
    <property type="match status" value="1"/>
</dbReference>
<dbReference type="PROSITE" id="PS51186">
    <property type="entry name" value="GNAT"/>
    <property type="match status" value="1"/>
</dbReference>
<keyword evidence="3" id="KW-1185">Reference proteome</keyword>
<evidence type="ECO:0000313" key="2">
    <source>
        <dbReference type="EMBL" id="SFQ36730.1"/>
    </source>
</evidence>
<dbReference type="Proteomes" id="UP000182762">
    <property type="component" value="Unassembled WGS sequence"/>
</dbReference>
<sequence>MNVEKLIDERDFKKSIELSDYAFQRGFTEEEKELRLQRMQENLVLGIKKEEELAANLQVLSSEVCINGEYYSMGGIASVGSYPEHRRGGLVTKLLEASFVEMRKMGQVISYLHPFKVSFYRKYGYEIFADEKQYTIENVDLKRFQEGEGHIVRLSFEESLPALQFLYEKVQNHYSGTLNRTEKWWRERIYKEGDYYIVCKNKDNQEEGYLRYEINNRTMIVHEYVSITIDAKKSIWNFICQHDSMVDKVTIKAAKSDILAHLLDNPRIEQKIWPYFMARIIDVEKFLSLYKLSTKRELLLNVQDSSAPWNEGTYAISDGKVEKLKDGGQGGLKLSVGPLTAILLGYVTPIDLYYGGQIHGDISDVEALQEAVKNVKPTYFPDFF</sequence>
<accession>A0A1I5XXX5</accession>
<protein>
    <submittedName>
        <fullName evidence="2">Predicted acetyltransferase</fullName>
    </submittedName>
</protein>
<dbReference type="Pfam" id="PF17668">
    <property type="entry name" value="Acetyltransf_17"/>
    <property type="match status" value="1"/>
</dbReference>
<dbReference type="PANTHER" id="PTHR37817">
    <property type="entry name" value="N-ACETYLTRANSFERASE EIS"/>
    <property type="match status" value="1"/>
</dbReference>
<name>A0A1I5XXX5_9BACI</name>
<reference evidence="2 3" key="1">
    <citation type="submission" date="2016-10" db="EMBL/GenBank/DDBJ databases">
        <authorList>
            <person name="Varghese N."/>
            <person name="Submissions S."/>
        </authorList>
    </citation>
    <scope>NUCLEOTIDE SEQUENCE [LARGE SCALE GENOMIC DNA]</scope>
    <source>
        <strain evidence="2 3">DSM 13796</strain>
    </source>
</reference>
<dbReference type="Gene3D" id="3.30.1050.10">
    <property type="entry name" value="SCP2 sterol-binding domain"/>
    <property type="match status" value="1"/>
</dbReference>
<dbReference type="Pfam" id="PF13530">
    <property type="entry name" value="SCP2_2"/>
    <property type="match status" value="1"/>
</dbReference>
<dbReference type="InterPro" id="IPR036527">
    <property type="entry name" value="SCP2_sterol-bd_dom_sf"/>
</dbReference>
<dbReference type="EMBL" id="FOXX01000002">
    <property type="protein sequence ID" value="SFQ36730.1"/>
    <property type="molecule type" value="Genomic_DNA"/>
</dbReference>
<dbReference type="SUPFAM" id="SSF55729">
    <property type="entry name" value="Acyl-CoA N-acyltransferases (Nat)"/>
    <property type="match status" value="1"/>
</dbReference>
<dbReference type="InterPro" id="IPR041380">
    <property type="entry name" value="Acetyltransf_17"/>
</dbReference>